<evidence type="ECO:0000259" key="3">
    <source>
        <dbReference type="Pfam" id="PF00542"/>
    </source>
</evidence>
<dbReference type="AlphaFoldDB" id="A0A2A6EGQ1"/>
<dbReference type="Gene3D" id="3.30.1390.10">
    <property type="match status" value="1"/>
</dbReference>
<evidence type="ECO:0000313" key="4">
    <source>
        <dbReference type="EMBL" id="PDP60815.1"/>
    </source>
</evidence>
<comment type="caution">
    <text evidence="4">The sequence shown here is derived from an EMBL/GenBank/DDBJ whole genome shotgun (WGS) entry which is preliminary data.</text>
</comment>
<dbReference type="EMBL" id="NSLY01000007">
    <property type="protein sequence ID" value="PDP60815.1"/>
    <property type="molecule type" value="Genomic_DNA"/>
</dbReference>
<reference evidence="4 5" key="1">
    <citation type="submission" date="2017-09" db="EMBL/GenBank/DDBJ databases">
        <title>Phase variable restriction modification systems are present in the genome sequences of periodontal pathogens Prevotella intermedia, Tannerella forsythia and Porphyromonas gingivalis.</title>
        <authorList>
            <person name="Haigh R.D."/>
            <person name="Crawford L."/>
            <person name="Ralph J."/>
            <person name="Wanford J."/>
            <person name="Vartoukian S.R."/>
            <person name="Hijazib K."/>
            <person name="Wade W."/>
            <person name="Oggioni M.R."/>
        </authorList>
    </citation>
    <scope>NUCLEOTIDE SEQUENCE [LARGE SCALE GENOMIC DNA]</scope>
    <source>
        <strain evidence="4 5">WW2834</strain>
    </source>
</reference>
<sequence>MGRLGYVPEFTDCKITAPAGAEWKELKKSGYTFQSLFANGKVVTDWVTIKPNAAPENYNILICGQRVTSENCGDLTAIEGVKGKAAFDPATNTLTLENATIATTADKAAGLWTSVKDMTIKLIGDNTISSEKRGGMVNYDKLTFTGTGKLKITGATSGNEDYCYGFLNPGTVTVDGCTLEISGGVNGITSGRWKFNKCNVRIQGGGTTKDEFKGSIGRVSYIPEFTDCKIVTPEGSEWKKLDKSGYIYYSLFANGKVVTDWVTIKPNTTPENYNILIGGKKITSENCGDLTAIEGVKGKAAYDPATNTLTFDNATITTTAEKAAGVGLWTSVKGLTIKLIGENTITSEKSGGMVNYEKLTFTGAGKLTINGAMSGNEDYCYGVLNPGTVTVDGCTLEISGGVNGITSGRWNFNKCNVRIKGNGTEKDEFKGSIGRVSYIPEFTDCKVVTPEGTEWKKLDKSGYIYYSLFGSNGKVVTDWVTIQPNDAPETYDLVLESYGNNLIAVTKIVKELTGLTLIKAKELVESAPCIIKENMSQEEAKEARDKLLAAGATASIHLHGTWKPSGINVQTVDTAAKVIYTLQGVRLNTKFENLPAGVYIVNGKKVLKK</sequence>
<keyword evidence="2" id="KW-0687">Ribonucleoprotein</keyword>
<dbReference type="GO" id="GO:0003735">
    <property type="term" value="F:structural constituent of ribosome"/>
    <property type="evidence" value="ECO:0007669"/>
    <property type="project" value="InterPro"/>
</dbReference>
<dbReference type="GO" id="GO:1990904">
    <property type="term" value="C:ribonucleoprotein complex"/>
    <property type="evidence" value="ECO:0007669"/>
    <property type="project" value="UniProtKB-KW"/>
</dbReference>
<evidence type="ECO:0000313" key="5">
    <source>
        <dbReference type="Proteomes" id="UP000219058"/>
    </source>
</evidence>
<dbReference type="GO" id="GO:0005840">
    <property type="term" value="C:ribosome"/>
    <property type="evidence" value="ECO:0007669"/>
    <property type="project" value="UniProtKB-KW"/>
</dbReference>
<accession>A0A2A6EGQ1</accession>
<dbReference type="Proteomes" id="UP000219058">
    <property type="component" value="Unassembled WGS sequence"/>
</dbReference>
<dbReference type="GO" id="GO:0003729">
    <property type="term" value="F:mRNA binding"/>
    <property type="evidence" value="ECO:0007669"/>
    <property type="project" value="TreeGrafter"/>
</dbReference>
<dbReference type="PANTHER" id="PTHR45987:SF4">
    <property type="entry name" value="LARGE RIBOSOMAL SUBUNIT PROTEIN BL12M"/>
    <property type="match status" value="1"/>
</dbReference>
<dbReference type="Pfam" id="PF00542">
    <property type="entry name" value="Ribosomal_L12"/>
    <property type="match status" value="1"/>
</dbReference>
<dbReference type="GO" id="GO:0006412">
    <property type="term" value="P:translation"/>
    <property type="evidence" value="ECO:0007669"/>
    <property type="project" value="InterPro"/>
</dbReference>
<protein>
    <submittedName>
        <fullName evidence="4">50S ribosomal protein L7/L12</fullName>
    </submittedName>
</protein>
<gene>
    <name evidence="4" type="ORF">CLI71_03905</name>
</gene>
<name>A0A2A6EGQ1_PREIN</name>
<evidence type="ECO:0000256" key="1">
    <source>
        <dbReference type="ARBA" id="ARBA00022980"/>
    </source>
</evidence>
<proteinExistence type="predicted"/>
<dbReference type="InterPro" id="IPR013823">
    <property type="entry name" value="Ribosomal_bL12_C"/>
</dbReference>
<feature type="domain" description="Large ribosomal subunit protein bL12 C-terminal" evidence="3">
    <location>
        <begin position="491"/>
        <end position="556"/>
    </location>
</feature>
<dbReference type="SUPFAM" id="SSF54736">
    <property type="entry name" value="ClpS-like"/>
    <property type="match status" value="1"/>
</dbReference>
<dbReference type="InterPro" id="IPR014719">
    <property type="entry name" value="Ribosomal_bL12_C/ClpS-like"/>
</dbReference>
<keyword evidence="1 4" id="KW-0689">Ribosomal protein</keyword>
<dbReference type="PANTHER" id="PTHR45987">
    <property type="entry name" value="39S RIBOSOMAL PROTEIN L12"/>
    <property type="match status" value="1"/>
</dbReference>
<evidence type="ECO:0000256" key="2">
    <source>
        <dbReference type="ARBA" id="ARBA00023274"/>
    </source>
</evidence>
<dbReference type="InterPro" id="IPR000206">
    <property type="entry name" value="Ribosomal_bL12"/>
</dbReference>
<organism evidence="4 5">
    <name type="scientific">Prevotella intermedia</name>
    <dbReference type="NCBI Taxonomy" id="28131"/>
    <lineage>
        <taxon>Bacteria</taxon>
        <taxon>Pseudomonadati</taxon>
        <taxon>Bacteroidota</taxon>
        <taxon>Bacteroidia</taxon>
        <taxon>Bacteroidales</taxon>
        <taxon>Prevotellaceae</taxon>
        <taxon>Prevotella</taxon>
    </lineage>
</organism>